<evidence type="ECO:0000256" key="1">
    <source>
        <dbReference type="SAM" id="MobiDB-lite"/>
    </source>
</evidence>
<dbReference type="Proteomes" id="UP000183649">
    <property type="component" value="Unassembled WGS sequence"/>
</dbReference>
<accession>A0A0K6HX34</accession>
<dbReference type="Gene3D" id="2.60.120.10">
    <property type="entry name" value="Jelly Rolls"/>
    <property type="match status" value="1"/>
</dbReference>
<keyword evidence="4" id="KW-1185">Reference proteome</keyword>
<evidence type="ECO:0000313" key="4">
    <source>
        <dbReference type="Proteomes" id="UP000183649"/>
    </source>
</evidence>
<dbReference type="OrthoDB" id="8589195at2"/>
<dbReference type="Pfam" id="PF00027">
    <property type="entry name" value="cNMP_binding"/>
    <property type="match status" value="1"/>
</dbReference>
<dbReference type="SUPFAM" id="SSF51206">
    <property type="entry name" value="cAMP-binding domain-like"/>
    <property type="match status" value="1"/>
</dbReference>
<dbReference type="PROSITE" id="PS50042">
    <property type="entry name" value="CNMP_BINDING_3"/>
    <property type="match status" value="1"/>
</dbReference>
<sequence>MPARPPSQQTVHATWAPRIAQLLLRQPGHRLTAEDAVLIANQMQVRWMQAGTRFIRQDDDTHDGTILMLLYGEVSVEKAPLHQGDSLVVSIAKAGQMFGEMGVLLDAPRSASCVAYSDVALAELSRESLERLVNEHPGTAARLALGIASRLAEHLRDTSNKLSSMSRLVSAMHPAIRSQMLGPKSGFSPSQLDDPSLPD</sequence>
<dbReference type="RefSeq" id="WP_055449897.1">
    <property type="nucleotide sequence ID" value="NZ_CYHF01000003.1"/>
</dbReference>
<feature type="region of interest" description="Disordered" evidence="1">
    <location>
        <begin position="179"/>
        <end position="199"/>
    </location>
</feature>
<dbReference type="EMBL" id="CYHF01000003">
    <property type="protein sequence ID" value="CUA95391.1"/>
    <property type="molecule type" value="Genomic_DNA"/>
</dbReference>
<dbReference type="SMART" id="SM00100">
    <property type="entry name" value="cNMP"/>
    <property type="match status" value="1"/>
</dbReference>
<dbReference type="AlphaFoldDB" id="A0A0K6HX34"/>
<evidence type="ECO:0000259" key="2">
    <source>
        <dbReference type="PROSITE" id="PS50042"/>
    </source>
</evidence>
<reference evidence="4" key="1">
    <citation type="submission" date="2015-08" db="EMBL/GenBank/DDBJ databases">
        <authorList>
            <person name="Varghese N."/>
        </authorList>
    </citation>
    <scope>NUCLEOTIDE SEQUENCE [LARGE SCALE GENOMIC DNA]</scope>
    <source>
        <strain evidence="4">DSM 18181</strain>
    </source>
</reference>
<protein>
    <submittedName>
        <fullName evidence="3">Cyclic nucleotide-binding domain</fullName>
    </submittedName>
</protein>
<name>A0A0K6HX34_9BURK</name>
<evidence type="ECO:0000313" key="3">
    <source>
        <dbReference type="EMBL" id="CUA95391.1"/>
    </source>
</evidence>
<dbReference type="InterPro" id="IPR018490">
    <property type="entry name" value="cNMP-bd_dom_sf"/>
</dbReference>
<proteinExistence type="predicted"/>
<dbReference type="InterPro" id="IPR014710">
    <property type="entry name" value="RmlC-like_jellyroll"/>
</dbReference>
<dbReference type="STRING" id="339866.GCA_001418255_00960"/>
<dbReference type="CDD" id="cd00038">
    <property type="entry name" value="CAP_ED"/>
    <property type="match status" value="1"/>
</dbReference>
<dbReference type="InterPro" id="IPR000595">
    <property type="entry name" value="cNMP-bd_dom"/>
</dbReference>
<organism evidence="3 4">
    <name type="scientific">Thiomonas bhubaneswarensis</name>
    <dbReference type="NCBI Taxonomy" id="339866"/>
    <lineage>
        <taxon>Bacteria</taxon>
        <taxon>Pseudomonadati</taxon>
        <taxon>Pseudomonadota</taxon>
        <taxon>Betaproteobacteria</taxon>
        <taxon>Burkholderiales</taxon>
        <taxon>Thiomonas</taxon>
    </lineage>
</organism>
<gene>
    <name evidence="3" type="ORF">Ga0061069_10380</name>
</gene>
<feature type="domain" description="Cyclic nucleotide-binding" evidence="2">
    <location>
        <begin position="39"/>
        <end position="133"/>
    </location>
</feature>